<dbReference type="Proteomes" id="UP001597399">
    <property type="component" value="Unassembled WGS sequence"/>
</dbReference>
<organism evidence="4 5">
    <name type="scientific">Sporolactobacillus shoreicorticis</name>
    <dbReference type="NCBI Taxonomy" id="1923877"/>
    <lineage>
        <taxon>Bacteria</taxon>
        <taxon>Bacillati</taxon>
        <taxon>Bacillota</taxon>
        <taxon>Bacilli</taxon>
        <taxon>Bacillales</taxon>
        <taxon>Sporolactobacillaceae</taxon>
        <taxon>Sporolactobacillus</taxon>
    </lineage>
</organism>
<dbReference type="Pfam" id="PF13559">
    <property type="entry name" value="DUF4129"/>
    <property type="match status" value="1"/>
</dbReference>
<keyword evidence="5" id="KW-1185">Reference proteome</keyword>
<feature type="transmembrane region" description="Helical" evidence="2">
    <location>
        <begin position="189"/>
        <end position="213"/>
    </location>
</feature>
<feature type="transmembrane region" description="Helical" evidence="2">
    <location>
        <begin position="163"/>
        <end position="182"/>
    </location>
</feature>
<name>A0ABW5S7K8_9BACL</name>
<evidence type="ECO:0000256" key="2">
    <source>
        <dbReference type="SAM" id="Phobius"/>
    </source>
</evidence>
<evidence type="ECO:0000256" key="1">
    <source>
        <dbReference type="SAM" id="Coils"/>
    </source>
</evidence>
<feature type="transmembrane region" description="Helical" evidence="2">
    <location>
        <begin position="65"/>
        <end position="89"/>
    </location>
</feature>
<feature type="domain" description="Protein-glutamine gamma-glutamyltransferase-like C-terminal" evidence="3">
    <location>
        <begin position="322"/>
        <end position="382"/>
    </location>
</feature>
<keyword evidence="2" id="KW-0812">Transmembrane</keyword>
<keyword evidence="1" id="KW-0175">Coiled coil</keyword>
<feature type="transmembrane region" description="Helical" evidence="2">
    <location>
        <begin position="133"/>
        <end position="151"/>
    </location>
</feature>
<sequence length="403" mass="45618">MVKLKNSVSFALFFICEWLFCFLVLLPMLPNQWAMLLPFTALAFIHGLLLVILQRSRQSSLAGFLFAAGVVGLLTWFVLHLNFFAAALLSALLTYFSLRDDEGRSPERLWRLVLLFAIVVVFYSLVAPIDGRAVLFLLLFAELTVAGMWISFKSKLSKRWLSIIAAAFTSAAILLALITWLLKPAVTAIYNFLFNVLIRPISYGAASIIFGWLSHLSSAQKGRRLQNALQESNAEKKPSVQTPPPDMQPAFNFGLLVGIIIVAALFLITFWQLRKIRLSHAAHDPLNIKLTQEEITMHPVHDSDRSRHPRFAPKHPVRRAIYRLQKRASKRKLGRLPSESLTEWLNRLNLSTSDQLISSYEKVRYGGCKLTETEFTTFSQAIDEAEQQLNNMKQAVDSKDSKL</sequence>
<gene>
    <name evidence="4" type="ORF">ACFSUE_19390</name>
</gene>
<feature type="coiled-coil region" evidence="1">
    <location>
        <begin position="375"/>
        <end position="402"/>
    </location>
</feature>
<feature type="transmembrane region" description="Helical" evidence="2">
    <location>
        <begin position="7"/>
        <end position="29"/>
    </location>
</feature>
<dbReference type="RefSeq" id="WP_253065457.1">
    <property type="nucleotide sequence ID" value="NZ_JAMXWM010000046.1"/>
</dbReference>
<comment type="caution">
    <text evidence="4">The sequence shown here is derived from an EMBL/GenBank/DDBJ whole genome shotgun (WGS) entry which is preliminary data.</text>
</comment>
<evidence type="ECO:0000313" key="4">
    <source>
        <dbReference type="EMBL" id="MFD2695771.1"/>
    </source>
</evidence>
<feature type="transmembrane region" description="Helical" evidence="2">
    <location>
        <begin position="109"/>
        <end position="126"/>
    </location>
</feature>
<evidence type="ECO:0000259" key="3">
    <source>
        <dbReference type="Pfam" id="PF13559"/>
    </source>
</evidence>
<reference evidence="5" key="1">
    <citation type="journal article" date="2019" name="Int. J. Syst. Evol. Microbiol.">
        <title>The Global Catalogue of Microorganisms (GCM) 10K type strain sequencing project: providing services to taxonomists for standard genome sequencing and annotation.</title>
        <authorList>
            <consortium name="The Broad Institute Genomics Platform"/>
            <consortium name="The Broad Institute Genome Sequencing Center for Infectious Disease"/>
            <person name="Wu L."/>
            <person name="Ma J."/>
        </authorList>
    </citation>
    <scope>NUCLEOTIDE SEQUENCE [LARGE SCALE GENOMIC DNA]</scope>
    <source>
        <strain evidence="5">TISTR 2466</strain>
    </source>
</reference>
<keyword evidence="2" id="KW-0472">Membrane</keyword>
<evidence type="ECO:0000313" key="5">
    <source>
        <dbReference type="Proteomes" id="UP001597399"/>
    </source>
</evidence>
<proteinExistence type="predicted"/>
<dbReference type="InterPro" id="IPR025403">
    <property type="entry name" value="TgpA-like_C"/>
</dbReference>
<dbReference type="EMBL" id="JBHUMQ010000053">
    <property type="protein sequence ID" value="MFD2695771.1"/>
    <property type="molecule type" value="Genomic_DNA"/>
</dbReference>
<feature type="transmembrane region" description="Helical" evidence="2">
    <location>
        <begin position="250"/>
        <end position="271"/>
    </location>
</feature>
<accession>A0ABW5S7K8</accession>
<keyword evidence="2" id="KW-1133">Transmembrane helix</keyword>
<feature type="transmembrane region" description="Helical" evidence="2">
    <location>
        <begin position="35"/>
        <end position="53"/>
    </location>
</feature>
<protein>
    <submittedName>
        <fullName evidence="4">DUF4129 domain-containing protein</fullName>
    </submittedName>
</protein>